<evidence type="ECO:0000313" key="2">
    <source>
        <dbReference type="Proteomes" id="UP001054945"/>
    </source>
</evidence>
<dbReference type="EMBL" id="BPLR01011689">
    <property type="protein sequence ID" value="GIY48254.1"/>
    <property type="molecule type" value="Genomic_DNA"/>
</dbReference>
<dbReference type="InterPro" id="IPR036034">
    <property type="entry name" value="PDZ_sf"/>
</dbReference>
<dbReference type="AlphaFoldDB" id="A0AAV4TR60"/>
<sequence>MIYQLSVESLHCQTLGLSCFISSLYVHSGRTCQSFSSGCISLLCRYGFVFQLNTEWVQIEAIDLTSDGSAWGFGITGGRSTGVVVKTIVPGSVTDKVS</sequence>
<organism evidence="1 2">
    <name type="scientific">Caerostris extrusa</name>
    <name type="common">Bark spider</name>
    <name type="synonym">Caerostris bankana</name>
    <dbReference type="NCBI Taxonomy" id="172846"/>
    <lineage>
        <taxon>Eukaryota</taxon>
        <taxon>Metazoa</taxon>
        <taxon>Ecdysozoa</taxon>
        <taxon>Arthropoda</taxon>
        <taxon>Chelicerata</taxon>
        <taxon>Arachnida</taxon>
        <taxon>Araneae</taxon>
        <taxon>Araneomorphae</taxon>
        <taxon>Entelegynae</taxon>
        <taxon>Araneoidea</taxon>
        <taxon>Araneidae</taxon>
        <taxon>Caerostris</taxon>
    </lineage>
</organism>
<dbReference type="PANTHER" id="PTHR19964">
    <property type="entry name" value="MULTIPLE PDZ DOMAIN PROTEIN"/>
    <property type="match status" value="1"/>
</dbReference>
<gene>
    <name evidence="1" type="primary">Mpdz_1</name>
    <name evidence="1" type="ORF">CEXT_181291</name>
</gene>
<comment type="caution">
    <text evidence="1">The sequence shown here is derived from an EMBL/GenBank/DDBJ whole genome shotgun (WGS) entry which is preliminary data.</text>
</comment>
<dbReference type="Proteomes" id="UP001054945">
    <property type="component" value="Unassembled WGS sequence"/>
</dbReference>
<dbReference type="SUPFAM" id="SSF50156">
    <property type="entry name" value="PDZ domain-like"/>
    <property type="match status" value="1"/>
</dbReference>
<proteinExistence type="predicted"/>
<keyword evidence="2" id="KW-1185">Reference proteome</keyword>
<evidence type="ECO:0000313" key="1">
    <source>
        <dbReference type="EMBL" id="GIY48254.1"/>
    </source>
</evidence>
<accession>A0AAV4TR60</accession>
<protein>
    <submittedName>
        <fullName evidence="1">Multiple PDZ domain protein</fullName>
    </submittedName>
</protein>
<dbReference type="PANTHER" id="PTHR19964:SF92">
    <property type="entry name" value="PATJ HOMOLOG"/>
    <property type="match status" value="1"/>
</dbReference>
<reference evidence="1 2" key="1">
    <citation type="submission" date="2021-06" db="EMBL/GenBank/DDBJ databases">
        <title>Caerostris extrusa draft genome.</title>
        <authorList>
            <person name="Kono N."/>
            <person name="Arakawa K."/>
        </authorList>
    </citation>
    <scope>NUCLEOTIDE SEQUENCE [LARGE SCALE GENOMIC DNA]</scope>
</reference>
<dbReference type="InterPro" id="IPR051342">
    <property type="entry name" value="PDZ_scaffold"/>
</dbReference>
<name>A0AAV4TR60_CAEEX</name>
<dbReference type="Gene3D" id="2.30.42.10">
    <property type="match status" value="1"/>
</dbReference>